<reference evidence="14" key="1">
    <citation type="submission" date="2013-07" db="EMBL/GenBank/DDBJ databases">
        <authorList>
            <person name="Geib S."/>
        </authorList>
    </citation>
    <scope>NUCLEOTIDE SEQUENCE</scope>
</reference>
<feature type="region of interest" description="Disordered" evidence="11">
    <location>
        <begin position="47"/>
        <end position="106"/>
    </location>
</feature>
<evidence type="ECO:0000256" key="10">
    <source>
        <dbReference type="PROSITE-ProRule" id="PRU00455"/>
    </source>
</evidence>
<dbReference type="InterPro" id="IPR001841">
    <property type="entry name" value="Znf_RING"/>
</dbReference>
<evidence type="ECO:0000256" key="7">
    <source>
        <dbReference type="ARBA" id="ARBA00022771"/>
    </source>
</evidence>
<dbReference type="PROSITE" id="PS51081">
    <property type="entry name" value="ZF_SIAH"/>
    <property type="match status" value="1"/>
</dbReference>
<dbReference type="UniPathway" id="UPA00143"/>
<evidence type="ECO:0000256" key="2">
    <source>
        <dbReference type="ARBA" id="ARBA00004906"/>
    </source>
</evidence>
<organism evidence="14">
    <name type="scientific">Ceratitis capitata</name>
    <name type="common">Mediterranean fruit fly</name>
    <name type="synonym">Tephritis capitata</name>
    <dbReference type="NCBI Taxonomy" id="7213"/>
    <lineage>
        <taxon>Eukaryota</taxon>
        <taxon>Metazoa</taxon>
        <taxon>Ecdysozoa</taxon>
        <taxon>Arthropoda</taxon>
        <taxon>Hexapoda</taxon>
        <taxon>Insecta</taxon>
        <taxon>Pterygota</taxon>
        <taxon>Neoptera</taxon>
        <taxon>Endopterygota</taxon>
        <taxon>Diptera</taxon>
        <taxon>Brachycera</taxon>
        <taxon>Muscomorpha</taxon>
        <taxon>Tephritoidea</taxon>
        <taxon>Tephritidae</taxon>
        <taxon>Ceratitis</taxon>
        <taxon>Ceratitis</taxon>
    </lineage>
</organism>
<dbReference type="InterPro" id="IPR004162">
    <property type="entry name" value="SINA-like_animal"/>
</dbReference>
<evidence type="ECO:0000256" key="5">
    <source>
        <dbReference type="ARBA" id="ARBA00022679"/>
    </source>
</evidence>
<evidence type="ECO:0000256" key="8">
    <source>
        <dbReference type="ARBA" id="ARBA00022786"/>
    </source>
</evidence>
<dbReference type="Pfam" id="PF21361">
    <property type="entry name" value="Sina_ZnF"/>
    <property type="match status" value="1"/>
</dbReference>
<evidence type="ECO:0000259" key="12">
    <source>
        <dbReference type="PROSITE" id="PS50089"/>
    </source>
</evidence>
<sequence length="830" mass="90711">MNTIHEVPVIGDLNGNEAATLASVVSTSSLTNASSISSTINSTKVTINSTSSDTAVPQTEQTEKEPTENATAASTTTNGEVKKAEDKKVSNGSDSPQASASKTDATTASLAATTATTATLTNGNANKNLCNDLSEDLKIIGHLKNIEKINEKRRLFLNNTISEYTIDEKTETETKTQSINGAETVVSETRIHTRAEEQNVNGKKLDSFSATDVSGQTKTIPASYTPTKYATLPRTPGSPPPKPPMLSRTRSIGIGDQRSYSPTSAPTSPTASGAAANQETLKTTEEPATTSNIGASAGLAPIATLTPTSDLTPTTPLASPSASPSKSSGATPKLSAGKTLITSAVLPAPIKVATVQLREEPTPMLRRVVERPVSLSPEAPKQISVNHYERLIEELKCPGCAYPMKTPILLCKTGHSICQQCTRVLLLCPLCKEPFTNIRSLTVEALCSKAHFRCVNASGGCTVRLQIDLLSWHEKQCIFKPMKCFMGRVWGDCEWSGREAHWKDHLEKEHADKVFTTQTTEMVWNMGGKQKPLTGYYVFMVYDEMFNFYEVHDKERILFTMACTSTVKEKKHNYAFEVTIVHQDNEALAITQKYPVHSEYDKDILAEGTCISMPLTDLAKFIDEDRLLHYRVRIVEIKTPRKSRNSLRSSPHTGIHPTDFQQTQIEGVNLKSVPAEVIVTRKLDDIPYVDNSSAATPRSAGGQSAEGVSETEGERVKVKSIYNGKFSSNESGSESDPEFEAFIAKKWGTPQLHFNRKFLKNHSNESNSADEVGSSGKLDRSYAPDDKISVTSTSTSYKKRVTNSLRKSFRGFKTPQIFNKKPLTDMKDSK</sequence>
<comment type="catalytic activity">
    <reaction evidence="1">
        <text>S-ubiquitinyl-[E2 ubiquitin-conjugating enzyme]-L-cysteine + [acceptor protein]-L-lysine = [E2 ubiquitin-conjugating enzyme]-L-cysteine + N(6)-ubiquitinyl-[acceptor protein]-L-lysine.</text>
        <dbReference type="EC" id="2.3.2.27"/>
    </reaction>
</comment>
<feature type="compositionally biased region" description="Low complexity" evidence="11">
    <location>
        <begin position="259"/>
        <end position="276"/>
    </location>
</feature>
<feature type="region of interest" description="Disordered" evidence="11">
    <location>
        <begin position="763"/>
        <end position="797"/>
    </location>
</feature>
<dbReference type="PROSITE" id="PS50089">
    <property type="entry name" value="ZF_RING_2"/>
    <property type="match status" value="1"/>
</dbReference>
<dbReference type="GO" id="GO:0008270">
    <property type="term" value="F:zinc ion binding"/>
    <property type="evidence" value="ECO:0007669"/>
    <property type="project" value="UniProtKB-KW"/>
</dbReference>
<accession>W8BDB3</accession>
<keyword evidence="6" id="KW-0479">Metal-binding</keyword>
<dbReference type="AlphaFoldDB" id="W8BDB3"/>
<dbReference type="InterPro" id="IPR049548">
    <property type="entry name" value="Sina-like_RING"/>
</dbReference>
<evidence type="ECO:0000256" key="6">
    <source>
        <dbReference type="ARBA" id="ARBA00022723"/>
    </source>
</evidence>
<dbReference type="PANTHER" id="PTHR45877">
    <property type="entry name" value="E3 UBIQUITIN-PROTEIN LIGASE SIAH2"/>
    <property type="match status" value="1"/>
</dbReference>
<feature type="region of interest" description="Disordered" evidence="11">
    <location>
        <begin position="690"/>
        <end position="713"/>
    </location>
</feature>
<dbReference type="InterPro" id="IPR013083">
    <property type="entry name" value="Znf_RING/FYVE/PHD"/>
</dbReference>
<feature type="compositionally biased region" description="Basic and acidic residues" evidence="11">
    <location>
        <begin position="777"/>
        <end position="788"/>
    </location>
</feature>
<evidence type="ECO:0000256" key="4">
    <source>
        <dbReference type="ARBA" id="ARBA00012483"/>
    </source>
</evidence>
<reference evidence="14" key="2">
    <citation type="journal article" date="2014" name="BMC Genomics">
        <title>A genomic perspective to assessing quality of mass-reared SIT flies used in Mediterranean fruit fly (Ceratitis capitata) eradication in California.</title>
        <authorList>
            <person name="Calla B."/>
            <person name="Hall B."/>
            <person name="Hou S."/>
            <person name="Geib S.M."/>
        </authorList>
    </citation>
    <scope>NUCLEOTIDE SEQUENCE</scope>
</reference>
<feature type="compositionally biased region" description="Polar residues" evidence="11">
    <location>
        <begin position="277"/>
        <end position="294"/>
    </location>
</feature>
<proteinExistence type="evidence at transcript level"/>
<feature type="compositionally biased region" description="Low complexity" evidence="11">
    <location>
        <begin position="303"/>
        <end position="332"/>
    </location>
</feature>
<protein>
    <recommendedName>
        <fullName evidence="4">RING-type E3 ubiquitin transferase</fullName>
        <ecNumber evidence="4">2.3.2.27</ecNumber>
    </recommendedName>
</protein>
<dbReference type="GO" id="GO:0005737">
    <property type="term" value="C:cytoplasm"/>
    <property type="evidence" value="ECO:0007669"/>
    <property type="project" value="TreeGrafter"/>
</dbReference>
<evidence type="ECO:0000256" key="9">
    <source>
        <dbReference type="ARBA" id="ARBA00022833"/>
    </source>
</evidence>
<evidence type="ECO:0000256" key="11">
    <source>
        <dbReference type="SAM" id="MobiDB-lite"/>
    </source>
</evidence>
<keyword evidence="7 10" id="KW-0863">Zinc-finger</keyword>
<evidence type="ECO:0000256" key="3">
    <source>
        <dbReference type="ARBA" id="ARBA00009119"/>
    </source>
</evidence>
<dbReference type="OrthoDB" id="269919at2759"/>
<feature type="domain" description="SIAH-type" evidence="13">
    <location>
        <begin position="449"/>
        <end position="511"/>
    </location>
</feature>
<feature type="compositionally biased region" description="Low complexity" evidence="11">
    <location>
        <begin position="68"/>
        <end position="77"/>
    </location>
</feature>
<feature type="region of interest" description="Disordered" evidence="11">
    <location>
        <begin position="207"/>
        <end position="334"/>
    </location>
</feature>
<dbReference type="GO" id="GO:0043161">
    <property type="term" value="P:proteasome-mediated ubiquitin-dependent protein catabolic process"/>
    <property type="evidence" value="ECO:0007669"/>
    <property type="project" value="TreeGrafter"/>
</dbReference>
<dbReference type="EC" id="2.3.2.27" evidence="4"/>
<dbReference type="EMBL" id="GAMC01018788">
    <property type="protein sequence ID" value="JAB87767.1"/>
    <property type="molecule type" value="mRNA"/>
</dbReference>
<feature type="compositionally biased region" description="Polar residues" evidence="11">
    <location>
        <begin position="208"/>
        <end position="228"/>
    </location>
</feature>
<comment type="pathway">
    <text evidence="2">Protein modification; protein ubiquitination.</text>
</comment>
<dbReference type="EMBL" id="GAMC01018786">
    <property type="protein sequence ID" value="JAB87769.1"/>
    <property type="molecule type" value="mRNA"/>
</dbReference>
<feature type="domain" description="RING-type" evidence="12">
    <location>
        <begin position="397"/>
        <end position="432"/>
    </location>
</feature>
<feature type="compositionally biased region" description="Low complexity" evidence="11">
    <location>
        <begin position="47"/>
        <end position="60"/>
    </location>
</feature>
<gene>
    <name evidence="14" type="primary">SIAH1</name>
</gene>
<dbReference type="SUPFAM" id="SSF57850">
    <property type="entry name" value="RING/U-box"/>
    <property type="match status" value="1"/>
</dbReference>
<comment type="similarity">
    <text evidence="3">Belongs to the SINA (Seven in absentia) family.</text>
</comment>
<dbReference type="GO" id="GO:0016567">
    <property type="term" value="P:protein ubiquitination"/>
    <property type="evidence" value="ECO:0007669"/>
    <property type="project" value="UniProtKB-UniPathway"/>
</dbReference>
<keyword evidence="9" id="KW-0862">Zinc</keyword>
<name>W8BDB3_CERCA</name>
<dbReference type="SUPFAM" id="SSF49599">
    <property type="entry name" value="TRAF domain-like"/>
    <property type="match status" value="1"/>
</dbReference>
<dbReference type="GO" id="GO:0061630">
    <property type="term" value="F:ubiquitin protein ligase activity"/>
    <property type="evidence" value="ECO:0007669"/>
    <property type="project" value="UniProtKB-EC"/>
</dbReference>
<evidence type="ECO:0000313" key="14">
    <source>
        <dbReference type="EMBL" id="JAB87769.1"/>
    </source>
</evidence>
<dbReference type="Gene3D" id="3.30.40.10">
    <property type="entry name" value="Zinc/RING finger domain, C3HC4 (zinc finger)"/>
    <property type="match status" value="2"/>
</dbReference>
<feature type="compositionally biased region" description="Basic and acidic residues" evidence="11">
    <location>
        <begin position="80"/>
        <end position="89"/>
    </location>
</feature>
<dbReference type="GO" id="GO:0031624">
    <property type="term" value="F:ubiquitin conjugating enzyme binding"/>
    <property type="evidence" value="ECO:0007669"/>
    <property type="project" value="TreeGrafter"/>
</dbReference>
<dbReference type="InterPro" id="IPR013010">
    <property type="entry name" value="Znf_SIAH"/>
</dbReference>
<dbReference type="PANTHER" id="PTHR45877:SF3">
    <property type="entry name" value="E3 UBIQUITIN-PROTEIN LIGASE"/>
    <property type="match status" value="1"/>
</dbReference>
<dbReference type="Pfam" id="PF21362">
    <property type="entry name" value="Sina_RING"/>
    <property type="match status" value="1"/>
</dbReference>
<evidence type="ECO:0000256" key="1">
    <source>
        <dbReference type="ARBA" id="ARBA00000900"/>
    </source>
</evidence>
<evidence type="ECO:0000259" key="13">
    <source>
        <dbReference type="PROSITE" id="PS51081"/>
    </source>
</evidence>
<keyword evidence="8" id="KW-0833">Ubl conjugation pathway</keyword>
<keyword evidence="5" id="KW-0808">Transferase</keyword>